<dbReference type="AlphaFoldDB" id="A0A0R1WSG3"/>
<keyword evidence="12" id="KW-1015">Disulfide bond</keyword>
<gene>
    <name evidence="15" type="ORF">FC40_GL000167</name>
</gene>
<accession>A0A0R1WSG3</accession>
<evidence type="ECO:0000256" key="1">
    <source>
        <dbReference type="ARBA" id="ARBA00004323"/>
    </source>
</evidence>
<dbReference type="GO" id="GO:0050650">
    <property type="term" value="P:chondroitin sulfate proteoglycan biosynthetic process"/>
    <property type="evidence" value="ECO:0007669"/>
    <property type="project" value="TreeGrafter"/>
</dbReference>
<evidence type="ECO:0000313" key="15">
    <source>
        <dbReference type="EMBL" id="KRM20365.1"/>
    </source>
</evidence>
<evidence type="ECO:0000256" key="12">
    <source>
        <dbReference type="ARBA" id="ARBA00023157"/>
    </source>
</evidence>
<comment type="subcellular location">
    <subcellularLocation>
        <location evidence="2">Endoplasmic reticulum membrane</location>
        <topology evidence="2">Single-pass type II membrane protein</topology>
    </subcellularLocation>
    <subcellularLocation>
        <location evidence="1">Golgi apparatus membrane</location>
        <topology evidence="1">Single-pass type II membrane protein</topology>
    </subcellularLocation>
</comment>
<dbReference type="PANTHER" id="PTHR46025:SF3">
    <property type="entry name" value="XYLOSYLTRANSFERASE OXT"/>
    <property type="match status" value="1"/>
</dbReference>
<dbReference type="Proteomes" id="UP000051054">
    <property type="component" value="Unassembled WGS sequence"/>
</dbReference>
<evidence type="ECO:0000256" key="8">
    <source>
        <dbReference type="ARBA" id="ARBA00022968"/>
    </source>
</evidence>
<evidence type="ECO:0000256" key="10">
    <source>
        <dbReference type="ARBA" id="ARBA00023034"/>
    </source>
</evidence>
<dbReference type="Pfam" id="PF02485">
    <property type="entry name" value="Branch"/>
    <property type="match status" value="1"/>
</dbReference>
<dbReference type="EMBL" id="AZGD01000005">
    <property type="protein sequence ID" value="KRM20365.1"/>
    <property type="molecule type" value="Genomic_DNA"/>
</dbReference>
<evidence type="ECO:0000256" key="7">
    <source>
        <dbReference type="ARBA" id="ARBA00022824"/>
    </source>
</evidence>
<proteinExistence type="predicted"/>
<name>A0A0R1WSG3_9LACO</name>
<keyword evidence="3" id="KW-0328">Glycosyltransferase</keyword>
<dbReference type="eggNOG" id="ENOG502Z86D">
    <property type="taxonomic scope" value="Bacteria"/>
</dbReference>
<keyword evidence="4 15" id="KW-0808">Transferase</keyword>
<organism evidence="15 16">
    <name type="scientific">Ligilactobacillus hayakitensis DSM 18933 = JCM 14209</name>
    <dbReference type="NCBI Taxonomy" id="1423755"/>
    <lineage>
        <taxon>Bacteria</taxon>
        <taxon>Bacillati</taxon>
        <taxon>Bacillota</taxon>
        <taxon>Bacilli</taxon>
        <taxon>Lactobacillales</taxon>
        <taxon>Lactobacillaceae</taxon>
        <taxon>Ligilactobacillus</taxon>
    </lineage>
</organism>
<evidence type="ECO:0000256" key="3">
    <source>
        <dbReference type="ARBA" id="ARBA00022676"/>
    </source>
</evidence>
<sequence length="301" mass="35461">MNKHAYLIMADQDFEQLEILLPLLDDAKNDFFIHIDKKVRLTSENQRKIKSCIKRSQVYFVKRLNVNWGAPDQVWCELILMKAAHQNGHYSYYHFLSAKDLPLQSQKKIHAFFEQHQGENFIEFLPINREVKNRVAVKHAFPKISAYRSTNNKILQILIRLYRKSERGIQNMLHLNAYAKYQLDLAYGSNWLSITEEVVDEVLHQEEKIKKMYQHSILCDEIFIQTMVMNHPNLKATISPLGNLRYLDFGKKDSSPKTFTESDFQDLKNAKESGLMFARKFNADVDKIIIKKWIKEGLQHE</sequence>
<dbReference type="InterPro" id="IPR043538">
    <property type="entry name" value="XYLT"/>
</dbReference>
<dbReference type="RefSeq" id="WP_025022404.1">
    <property type="nucleotide sequence ID" value="NZ_AZGD01000005.1"/>
</dbReference>
<keyword evidence="7" id="KW-0256">Endoplasmic reticulum</keyword>
<keyword evidence="13" id="KW-0325">Glycoprotein</keyword>
<dbReference type="OrthoDB" id="7943907at2"/>
<reference evidence="15 16" key="1">
    <citation type="journal article" date="2015" name="Genome Announc.">
        <title>Expanding the biotechnology potential of lactobacilli through comparative genomics of 213 strains and associated genera.</title>
        <authorList>
            <person name="Sun Z."/>
            <person name="Harris H.M."/>
            <person name="McCann A."/>
            <person name="Guo C."/>
            <person name="Argimon S."/>
            <person name="Zhang W."/>
            <person name="Yang X."/>
            <person name="Jeffery I.B."/>
            <person name="Cooney J.C."/>
            <person name="Kagawa T.F."/>
            <person name="Liu W."/>
            <person name="Song Y."/>
            <person name="Salvetti E."/>
            <person name="Wrobel A."/>
            <person name="Rasinkangas P."/>
            <person name="Parkhill J."/>
            <person name="Rea M.C."/>
            <person name="O'Sullivan O."/>
            <person name="Ritari J."/>
            <person name="Douillard F.P."/>
            <person name="Paul Ross R."/>
            <person name="Yang R."/>
            <person name="Briner A.E."/>
            <person name="Felis G.E."/>
            <person name="de Vos W.M."/>
            <person name="Barrangou R."/>
            <person name="Klaenhammer T.R."/>
            <person name="Caufield P.W."/>
            <person name="Cui Y."/>
            <person name="Zhang H."/>
            <person name="O'Toole P.W."/>
        </authorList>
    </citation>
    <scope>NUCLEOTIDE SEQUENCE [LARGE SCALE GENOMIC DNA]</scope>
    <source>
        <strain evidence="15 16">DSM 18933</strain>
    </source>
</reference>
<dbReference type="GO" id="GO:0016020">
    <property type="term" value="C:membrane"/>
    <property type="evidence" value="ECO:0007669"/>
    <property type="project" value="InterPro"/>
</dbReference>
<dbReference type="PANTHER" id="PTHR46025">
    <property type="entry name" value="XYLOSYLTRANSFERASE OXT"/>
    <property type="match status" value="1"/>
</dbReference>
<evidence type="ECO:0000256" key="2">
    <source>
        <dbReference type="ARBA" id="ARBA00004648"/>
    </source>
</evidence>
<keyword evidence="6" id="KW-0479">Metal-binding</keyword>
<evidence type="ECO:0000256" key="11">
    <source>
        <dbReference type="ARBA" id="ARBA00023136"/>
    </source>
</evidence>
<dbReference type="GO" id="GO:0030158">
    <property type="term" value="F:protein xylosyltransferase activity"/>
    <property type="evidence" value="ECO:0007669"/>
    <property type="project" value="InterPro"/>
</dbReference>
<comment type="caution">
    <text evidence="15">The sequence shown here is derived from an EMBL/GenBank/DDBJ whole genome shotgun (WGS) entry which is preliminary data.</text>
</comment>
<keyword evidence="11" id="KW-0472">Membrane</keyword>
<evidence type="ECO:0000256" key="14">
    <source>
        <dbReference type="ARBA" id="ARBA00042865"/>
    </source>
</evidence>
<evidence type="ECO:0000313" key="16">
    <source>
        <dbReference type="Proteomes" id="UP000051054"/>
    </source>
</evidence>
<dbReference type="GO" id="GO:0046872">
    <property type="term" value="F:metal ion binding"/>
    <property type="evidence" value="ECO:0007669"/>
    <property type="project" value="UniProtKB-KW"/>
</dbReference>
<dbReference type="InterPro" id="IPR003406">
    <property type="entry name" value="Glyco_trans_14"/>
</dbReference>
<evidence type="ECO:0000256" key="5">
    <source>
        <dbReference type="ARBA" id="ARBA00022692"/>
    </source>
</evidence>
<evidence type="ECO:0000256" key="13">
    <source>
        <dbReference type="ARBA" id="ARBA00023180"/>
    </source>
</evidence>
<evidence type="ECO:0000256" key="6">
    <source>
        <dbReference type="ARBA" id="ARBA00022723"/>
    </source>
</evidence>
<protein>
    <recommendedName>
        <fullName evidence="14">Peptide O-xylosyltransferase</fullName>
    </recommendedName>
</protein>
<keyword evidence="16" id="KW-1185">Reference proteome</keyword>
<keyword evidence="5" id="KW-0812">Transmembrane</keyword>
<keyword evidence="10" id="KW-0333">Golgi apparatus</keyword>
<keyword evidence="8" id="KW-0735">Signal-anchor</keyword>
<keyword evidence="9" id="KW-1133">Transmembrane helix</keyword>
<evidence type="ECO:0000256" key="9">
    <source>
        <dbReference type="ARBA" id="ARBA00022989"/>
    </source>
</evidence>
<dbReference type="STRING" id="1423755.FC40_GL000167"/>
<evidence type="ECO:0000256" key="4">
    <source>
        <dbReference type="ARBA" id="ARBA00022679"/>
    </source>
</evidence>
<dbReference type="GO" id="GO:0015012">
    <property type="term" value="P:heparan sulfate proteoglycan biosynthetic process"/>
    <property type="evidence" value="ECO:0007669"/>
    <property type="project" value="TreeGrafter"/>
</dbReference>
<dbReference type="PATRIC" id="fig|1423755.3.peg.179"/>